<dbReference type="NCBIfam" id="TIGR01730">
    <property type="entry name" value="RND_mfp"/>
    <property type="match status" value="1"/>
</dbReference>
<dbReference type="OrthoDB" id="5730196at2"/>
<evidence type="ECO:0000256" key="1">
    <source>
        <dbReference type="ARBA" id="ARBA00009477"/>
    </source>
</evidence>
<evidence type="ECO:0000259" key="2">
    <source>
        <dbReference type="Pfam" id="PF25917"/>
    </source>
</evidence>
<dbReference type="Pfam" id="PF25917">
    <property type="entry name" value="BSH_RND"/>
    <property type="match status" value="1"/>
</dbReference>
<dbReference type="GO" id="GO:1990281">
    <property type="term" value="C:efflux pump complex"/>
    <property type="evidence" value="ECO:0007669"/>
    <property type="project" value="TreeGrafter"/>
</dbReference>
<protein>
    <submittedName>
        <fullName evidence="3">Membrane-fusion protein</fullName>
    </submittedName>
</protein>
<reference evidence="3 4" key="2">
    <citation type="journal article" date="2017" name="Antonie Van Leeuwenhoek">
        <title>Rhizobium rhizosphaerae sp. nov., a novel species isolated from rice rhizosphere.</title>
        <authorList>
            <person name="Zhao J.J."/>
            <person name="Zhang J."/>
            <person name="Zhang R.J."/>
            <person name="Zhang C.W."/>
            <person name="Yin H.Q."/>
            <person name="Zhang X.X."/>
        </authorList>
    </citation>
    <scope>NUCLEOTIDE SEQUENCE [LARGE SCALE GENOMIC DNA]</scope>
    <source>
        <strain evidence="3 4">ACAM 611</strain>
    </source>
</reference>
<organism evidence="3 4">
    <name type="scientific">Glaciecola punicea ACAM 611</name>
    <dbReference type="NCBI Taxonomy" id="1121923"/>
    <lineage>
        <taxon>Bacteria</taxon>
        <taxon>Pseudomonadati</taxon>
        <taxon>Pseudomonadota</taxon>
        <taxon>Gammaproteobacteria</taxon>
        <taxon>Alteromonadales</taxon>
        <taxon>Alteromonadaceae</taxon>
        <taxon>Glaciecola</taxon>
    </lineage>
</organism>
<keyword evidence="4" id="KW-1185">Reference proteome</keyword>
<comment type="similarity">
    <text evidence="1">Belongs to the membrane fusion protein (MFP) (TC 8.A.1) family.</text>
</comment>
<evidence type="ECO:0000313" key="3">
    <source>
        <dbReference type="EMBL" id="GAB55144.1"/>
    </source>
</evidence>
<dbReference type="eggNOG" id="COG0845">
    <property type="taxonomic scope" value="Bacteria"/>
</dbReference>
<dbReference type="InterPro" id="IPR006143">
    <property type="entry name" value="RND_pump_MFP"/>
</dbReference>
<dbReference type="PANTHER" id="PTHR30469:SF12">
    <property type="entry name" value="MULTIDRUG RESISTANCE PROTEIN MDTA"/>
    <property type="match status" value="1"/>
</dbReference>
<dbReference type="Proteomes" id="UP000053586">
    <property type="component" value="Unassembled WGS sequence"/>
</dbReference>
<reference evidence="3 4" key="1">
    <citation type="journal article" date="2012" name="J. Bacteriol.">
        <title>Genome sequence of proteorhodopsin-containing sea ice bacterium Glaciecola punicea ACAM 611T.</title>
        <authorList>
            <person name="Qin Q.-L."/>
            <person name="Xie B.-B."/>
            <person name="Shu Y.-L."/>
            <person name="Rong J.-C."/>
            <person name="Zhao D.-L."/>
            <person name="Zhang X.-Y."/>
            <person name="Chen X.-L."/>
            <person name="Zhou B.-C."/>
            <person name="Zhanga Y.-Z."/>
        </authorList>
    </citation>
    <scope>NUCLEOTIDE SEQUENCE [LARGE SCALE GENOMIC DNA]</scope>
    <source>
        <strain evidence="3 4">ACAM 611</strain>
    </source>
</reference>
<gene>
    <name evidence="3" type="ORF">GPUN_1013</name>
</gene>
<feature type="domain" description="Multidrug resistance protein MdtA-like barrel-sandwich hybrid" evidence="2">
    <location>
        <begin position="73"/>
        <end position="209"/>
    </location>
</feature>
<dbReference type="AlphaFoldDB" id="H5TA17"/>
<evidence type="ECO:0000313" key="4">
    <source>
        <dbReference type="Proteomes" id="UP000053586"/>
    </source>
</evidence>
<dbReference type="EMBL" id="BAET01000008">
    <property type="protein sequence ID" value="GAB55144.1"/>
    <property type="molecule type" value="Genomic_DNA"/>
</dbReference>
<dbReference type="Gene3D" id="1.10.287.470">
    <property type="entry name" value="Helix hairpin bin"/>
    <property type="match status" value="1"/>
</dbReference>
<dbReference type="Gene3D" id="2.40.30.170">
    <property type="match status" value="1"/>
</dbReference>
<dbReference type="InterPro" id="IPR058625">
    <property type="entry name" value="MdtA-like_BSH"/>
</dbReference>
<dbReference type="PANTHER" id="PTHR30469">
    <property type="entry name" value="MULTIDRUG RESISTANCE PROTEIN MDTA"/>
    <property type="match status" value="1"/>
</dbReference>
<dbReference type="GO" id="GO:0015562">
    <property type="term" value="F:efflux transmembrane transporter activity"/>
    <property type="evidence" value="ECO:0007669"/>
    <property type="project" value="TreeGrafter"/>
</dbReference>
<accession>H5TA17</accession>
<proteinExistence type="inferred from homology"/>
<dbReference type="SUPFAM" id="SSF111369">
    <property type="entry name" value="HlyD-like secretion proteins"/>
    <property type="match status" value="1"/>
</dbReference>
<sequence>MINTFKKVGIPIVILVAALCALALMILMKPEPEKTEVVTQSFLVDAQPIFTENIDFLVHAQGSVTPKHRTILSTQVSGRVISVSDRFDEGGFFSKGEVLVELESDDYETDLLLAEADVARAQAALNEEIARSEVAAREWESINTSTPTALGLRKPQLAREQANVKASLAKLERAKRNLSRTQITAPYDGLVKAKMIDVGQFVTVGTQIGEIFSTDTAQVRLPLTDNDVAFIGDLKIQQPMVSLSADVAGKRHFWQGTLVRDEAVLDESRRVIYGVVEITDPYNLKSQEHPNTLKFGRFVSAAISGLTAKDIIKLPRYVLRLDGTILSVTDENTLQINSVDVMRADQDYVYISGGLPIEHLVVMSAVSTPYTGMPVRFTTDEPTKSIINESERSVEVSL</sequence>
<name>H5TA17_9ALTE</name>
<dbReference type="RefSeq" id="WP_006003988.1">
    <property type="nucleotide sequence ID" value="NZ_BAET01000008.1"/>
</dbReference>
<dbReference type="STRING" id="56804.BAE46_01635"/>
<dbReference type="Gene3D" id="2.40.50.100">
    <property type="match status" value="1"/>
</dbReference>
<comment type="caution">
    <text evidence="3">The sequence shown here is derived from an EMBL/GenBank/DDBJ whole genome shotgun (WGS) entry which is preliminary data.</text>
</comment>